<gene>
    <name evidence="5" type="ORF">J5Y09_08335</name>
</gene>
<name>A0ABS4ARB6_9PROT</name>
<dbReference type="InterPro" id="IPR018060">
    <property type="entry name" value="HTH_AraC"/>
</dbReference>
<keyword evidence="6" id="KW-1185">Reference proteome</keyword>
<evidence type="ECO:0000256" key="1">
    <source>
        <dbReference type="ARBA" id="ARBA00023015"/>
    </source>
</evidence>
<keyword evidence="2" id="KW-0238">DNA-binding</keyword>
<keyword evidence="3" id="KW-0804">Transcription</keyword>
<keyword evidence="1" id="KW-0805">Transcription regulation</keyword>
<dbReference type="EMBL" id="JAGIYZ010000006">
    <property type="protein sequence ID" value="MBP0463915.1"/>
    <property type="molecule type" value="Genomic_DNA"/>
</dbReference>
<dbReference type="RefSeq" id="WP_209351285.1">
    <property type="nucleotide sequence ID" value="NZ_JAGIYZ010000006.1"/>
</dbReference>
<dbReference type="InterPro" id="IPR050204">
    <property type="entry name" value="AraC_XylS_family_regulators"/>
</dbReference>
<dbReference type="PANTHER" id="PTHR46796:SF12">
    <property type="entry name" value="HTH-TYPE DNA-BINDING TRANSCRIPTIONAL ACTIVATOR EUTR"/>
    <property type="match status" value="1"/>
</dbReference>
<proteinExistence type="predicted"/>
<protein>
    <submittedName>
        <fullName evidence="5">Helix-turn-helix domain-containing protein</fullName>
    </submittedName>
</protein>
<dbReference type="PANTHER" id="PTHR46796">
    <property type="entry name" value="HTH-TYPE TRANSCRIPTIONAL ACTIVATOR RHAS-RELATED"/>
    <property type="match status" value="1"/>
</dbReference>
<dbReference type="SUPFAM" id="SSF46689">
    <property type="entry name" value="Homeodomain-like"/>
    <property type="match status" value="1"/>
</dbReference>
<evidence type="ECO:0000313" key="5">
    <source>
        <dbReference type="EMBL" id="MBP0463915.1"/>
    </source>
</evidence>
<evidence type="ECO:0000256" key="2">
    <source>
        <dbReference type="ARBA" id="ARBA00023125"/>
    </source>
</evidence>
<dbReference type="Pfam" id="PF12833">
    <property type="entry name" value="HTH_18"/>
    <property type="match status" value="1"/>
</dbReference>
<dbReference type="InterPro" id="IPR018062">
    <property type="entry name" value="HTH_AraC-typ_CS"/>
</dbReference>
<dbReference type="Gene3D" id="1.10.10.60">
    <property type="entry name" value="Homeodomain-like"/>
    <property type="match status" value="1"/>
</dbReference>
<accession>A0ABS4ARB6</accession>
<feature type="domain" description="HTH araC/xylS-type" evidence="4">
    <location>
        <begin position="219"/>
        <end position="320"/>
    </location>
</feature>
<organism evidence="5 6">
    <name type="scientific">Roseomonas nitratireducens</name>
    <dbReference type="NCBI Taxonomy" id="2820810"/>
    <lineage>
        <taxon>Bacteria</taxon>
        <taxon>Pseudomonadati</taxon>
        <taxon>Pseudomonadota</taxon>
        <taxon>Alphaproteobacteria</taxon>
        <taxon>Acetobacterales</taxon>
        <taxon>Roseomonadaceae</taxon>
        <taxon>Roseomonas</taxon>
    </lineage>
</organism>
<reference evidence="5 6" key="1">
    <citation type="submission" date="2021-03" db="EMBL/GenBank/DDBJ databases">
        <authorList>
            <person name="So Y."/>
        </authorList>
    </citation>
    <scope>NUCLEOTIDE SEQUENCE [LARGE SCALE GENOMIC DNA]</scope>
    <source>
        <strain evidence="5 6">PWR1</strain>
    </source>
</reference>
<dbReference type="PROSITE" id="PS00041">
    <property type="entry name" value="HTH_ARAC_FAMILY_1"/>
    <property type="match status" value="1"/>
</dbReference>
<dbReference type="Proteomes" id="UP000680815">
    <property type="component" value="Unassembled WGS sequence"/>
</dbReference>
<sequence>MSTLNHPAPAAGLMHSFAEPDRFSAALLGGEFEITPLHDEPFSATLRVLRVGDLVVQHADTSAHVTRGGIASGIAVLMLNMQITDRPARVNGVEVGRTDAVLATGGAEIAGHTPRRLRWAALALPLSLLEELAEIAAPDVHVPGAVSGVALPPDRAARLVSALSAAGEFAERLPERLHKPDCAAGLAMALRDEIAGALTAEAAFRPRPRAVGQALRLVREAETFMEARVARPVYTEELCAALGVSARRLHDAFRAALGTSPHAHLKSRRLTLARRALQRQANGPELVKSVALGHGFWHLGHFARDYRALFGELPSETLATAGTRAGPGCEGA</sequence>
<dbReference type="InterPro" id="IPR009057">
    <property type="entry name" value="Homeodomain-like_sf"/>
</dbReference>
<dbReference type="SMART" id="SM00342">
    <property type="entry name" value="HTH_ARAC"/>
    <property type="match status" value="1"/>
</dbReference>
<evidence type="ECO:0000256" key="3">
    <source>
        <dbReference type="ARBA" id="ARBA00023163"/>
    </source>
</evidence>
<comment type="caution">
    <text evidence="5">The sequence shown here is derived from an EMBL/GenBank/DDBJ whole genome shotgun (WGS) entry which is preliminary data.</text>
</comment>
<dbReference type="PROSITE" id="PS01124">
    <property type="entry name" value="HTH_ARAC_FAMILY_2"/>
    <property type="match status" value="1"/>
</dbReference>
<evidence type="ECO:0000313" key="6">
    <source>
        <dbReference type="Proteomes" id="UP000680815"/>
    </source>
</evidence>
<evidence type="ECO:0000259" key="4">
    <source>
        <dbReference type="PROSITE" id="PS01124"/>
    </source>
</evidence>